<dbReference type="AlphaFoldDB" id="A0A852Y9M5"/>
<evidence type="ECO:0000313" key="2">
    <source>
        <dbReference type="EMBL" id="NYG97994.1"/>
    </source>
</evidence>
<sequence length="266" mass="28084">MTTASTPDARTTEPNDTAGSGSRPDSGAADRTARDALRDALVRTAAQGRVLIELTLDTSGTNAALQRTRGRGPVLALARTLFRAAPDVLTTRGLIDFTTGHAAGARPAIAWLEHDGRVWHGMPGRELARLDPTPATPRIAPLTLLALLAQAQQVSRLEPDADADANARTAAAETATDATIPRQRERFAITTLLSADADSPALDAEVTTADGMLHTVRARCGRDLVTLVLFAHPSDPAGADALDWTRLPDPDDPAWSRVLAEFPAAD</sequence>
<organism evidence="2 3">
    <name type="scientific">Schumannella luteola</name>
    <dbReference type="NCBI Taxonomy" id="472059"/>
    <lineage>
        <taxon>Bacteria</taxon>
        <taxon>Bacillati</taxon>
        <taxon>Actinomycetota</taxon>
        <taxon>Actinomycetes</taxon>
        <taxon>Micrococcales</taxon>
        <taxon>Microbacteriaceae</taxon>
        <taxon>Schumannella</taxon>
    </lineage>
</organism>
<dbReference type="RefSeq" id="WP_179565076.1">
    <property type="nucleotide sequence ID" value="NZ_JACBZY010000001.1"/>
</dbReference>
<gene>
    <name evidence="2" type="ORF">BJ979_000620</name>
</gene>
<dbReference type="EMBL" id="JACBZY010000001">
    <property type="protein sequence ID" value="NYG97994.1"/>
    <property type="molecule type" value="Genomic_DNA"/>
</dbReference>
<reference evidence="2 3" key="1">
    <citation type="submission" date="2020-07" db="EMBL/GenBank/DDBJ databases">
        <title>Sequencing the genomes of 1000 actinobacteria strains.</title>
        <authorList>
            <person name="Klenk H.-P."/>
        </authorList>
    </citation>
    <scope>NUCLEOTIDE SEQUENCE [LARGE SCALE GENOMIC DNA]</scope>
    <source>
        <strain evidence="2 3">DSM 23141</strain>
    </source>
</reference>
<accession>A0A852Y9M5</accession>
<protein>
    <submittedName>
        <fullName evidence="2">Uncharacterized protein</fullName>
    </submittedName>
</protein>
<dbReference type="Proteomes" id="UP000553888">
    <property type="component" value="Unassembled WGS sequence"/>
</dbReference>
<keyword evidence="3" id="KW-1185">Reference proteome</keyword>
<comment type="caution">
    <text evidence="2">The sequence shown here is derived from an EMBL/GenBank/DDBJ whole genome shotgun (WGS) entry which is preliminary data.</text>
</comment>
<proteinExistence type="predicted"/>
<feature type="region of interest" description="Disordered" evidence="1">
    <location>
        <begin position="1"/>
        <end position="31"/>
    </location>
</feature>
<name>A0A852Y9M5_9MICO</name>
<evidence type="ECO:0000256" key="1">
    <source>
        <dbReference type="SAM" id="MobiDB-lite"/>
    </source>
</evidence>
<feature type="compositionally biased region" description="Polar residues" evidence="1">
    <location>
        <begin position="1"/>
        <end position="20"/>
    </location>
</feature>
<evidence type="ECO:0000313" key="3">
    <source>
        <dbReference type="Proteomes" id="UP000553888"/>
    </source>
</evidence>